<organism evidence="2 3">
    <name type="scientific">Flavobacterium polysaccharolyticum</name>
    <dbReference type="NCBI Taxonomy" id="3133148"/>
    <lineage>
        <taxon>Bacteria</taxon>
        <taxon>Pseudomonadati</taxon>
        <taxon>Bacteroidota</taxon>
        <taxon>Flavobacteriia</taxon>
        <taxon>Flavobacteriales</taxon>
        <taxon>Flavobacteriaceae</taxon>
        <taxon>Flavobacterium</taxon>
    </lineage>
</organism>
<keyword evidence="1" id="KW-1133">Transmembrane helix</keyword>
<reference evidence="2 3" key="1">
    <citation type="submission" date="2024-03" db="EMBL/GenBank/DDBJ databases">
        <title>Two novel species of the genus Flavobacterium exhibiting potentially degradation of complex polysaccharides.</title>
        <authorList>
            <person name="Lian X."/>
        </authorList>
    </citation>
    <scope>NUCLEOTIDE SEQUENCE [LARGE SCALE GENOMIC DNA]</scope>
    <source>
        <strain evidence="2 3">N6</strain>
    </source>
</reference>
<sequence>MITILSKIIKFNKLHVIGILKKENEESYHVLTVKRKGTKLTIIALESFNEFDDLEKKVNQNLPLLLFIDGKGVLNKAIDFNNEEDLRWYKNIDLNSIYHTSLKSSNVDFISFCRKNIIDDILSKFKKNNFQIIDVYLGSFISAILIKSIKKETIFTNDLLLEFKNEELYRFEKQASLTKKVSYNIGNETITNTHLPLYASAVNFFVKSKEISKTKIETLNSEEIIYKKAFNYFGIIILISFLITLLISFFLIQHYISKNAALNIQNIYTDKNYQQTLDLEKQKENKQRILLESGFSSSKFLSFYSYEIIKTVPKDVSLTVLEITPLSKETKKEQKLIFESNTIHVSGETFNESSFNTWMESLKKMNWLSNFEILSLKKDKKNKSHFEIKIIIKNV</sequence>
<protein>
    <submittedName>
        <fullName evidence="2">PilN domain-containing protein</fullName>
    </submittedName>
</protein>
<evidence type="ECO:0000313" key="2">
    <source>
        <dbReference type="EMBL" id="MEM0578691.1"/>
    </source>
</evidence>
<name>A0ABU9NWR0_9FLAO</name>
<dbReference type="EMBL" id="JBCGDP010000034">
    <property type="protein sequence ID" value="MEM0578691.1"/>
    <property type="molecule type" value="Genomic_DNA"/>
</dbReference>
<accession>A0ABU9NWR0</accession>
<feature type="transmembrane region" description="Helical" evidence="1">
    <location>
        <begin position="229"/>
        <end position="252"/>
    </location>
</feature>
<keyword evidence="1" id="KW-0812">Transmembrane</keyword>
<gene>
    <name evidence="2" type="ORF">WFZ86_19470</name>
</gene>
<evidence type="ECO:0000313" key="3">
    <source>
        <dbReference type="Proteomes" id="UP001468798"/>
    </source>
</evidence>
<keyword evidence="1" id="KW-0472">Membrane</keyword>
<dbReference type="RefSeq" id="WP_342693497.1">
    <property type="nucleotide sequence ID" value="NZ_JBCGDP010000034.1"/>
</dbReference>
<comment type="caution">
    <text evidence="2">The sequence shown here is derived from an EMBL/GenBank/DDBJ whole genome shotgun (WGS) entry which is preliminary data.</text>
</comment>
<evidence type="ECO:0000256" key="1">
    <source>
        <dbReference type="SAM" id="Phobius"/>
    </source>
</evidence>
<dbReference type="InterPro" id="IPR007813">
    <property type="entry name" value="PilN"/>
</dbReference>
<keyword evidence="3" id="KW-1185">Reference proteome</keyword>
<dbReference type="Proteomes" id="UP001468798">
    <property type="component" value="Unassembled WGS sequence"/>
</dbReference>
<dbReference type="Pfam" id="PF05137">
    <property type="entry name" value="PilN"/>
    <property type="match status" value="1"/>
</dbReference>
<proteinExistence type="predicted"/>